<dbReference type="AlphaFoldDB" id="A0A1H2IB02"/>
<evidence type="ECO:0000313" key="2">
    <source>
        <dbReference type="EMBL" id="SDU41018.1"/>
    </source>
</evidence>
<sequence>MTSNIPTPETAPHSTADSTPDSSAENRQIPAFRFPFSADTYAPKKDGDQPRYPRNHGVNHDQRPGAAPRGTRRSMGKR</sequence>
<gene>
    <name evidence="2" type="ORF">SAMN05216580_2841</name>
</gene>
<dbReference type="EMBL" id="LT629780">
    <property type="protein sequence ID" value="SDU41018.1"/>
    <property type="molecule type" value="Genomic_DNA"/>
</dbReference>
<name>A0A1H2IB02_9GAMM</name>
<proteinExistence type="predicted"/>
<reference evidence="3" key="1">
    <citation type="submission" date="2016-10" db="EMBL/GenBank/DDBJ databases">
        <authorList>
            <person name="Varghese N."/>
            <person name="Submissions S."/>
        </authorList>
    </citation>
    <scope>NUCLEOTIDE SEQUENCE [LARGE SCALE GENOMIC DNA]</scope>
    <source>
        <strain evidence="3">CCTCC 2012022</strain>
    </source>
</reference>
<evidence type="ECO:0000313" key="3">
    <source>
        <dbReference type="Proteomes" id="UP000243063"/>
    </source>
</evidence>
<protein>
    <submittedName>
        <fullName evidence="2">Uncharacterized protein</fullName>
    </submittedName>
</protein>
<evidence type="ECO:0000256" key="1">
    <source>
        <dbReference type="SAM" id="MobiDB-lite"/>
    </source>
</evidence>
<keyword evidence="3" id="KW-1185">Reference proteome</keyword>
<dbReference type="STRING" id="1245526.SAMN05216580_2841"/>
<accession>A0A1H2IB02</accession>
<organism evidence="2 3">
    <name type="scientific">Geopseudomonas guangdongensis</name>
    <dbReference type="NCBI Taxonomy" id="1245526"/>
    <lineage>
        <taxon>Bacteria</taxon>
        <taxon>Pseudomonadati</taxon>
        <taxon>Pseudomonadota</taxon>
        <taxon>Gammaproteobacteria</taxon>
        <taxon>Pseudomonadales</taxon>
        <taxon>Pseudomonadaceae</taxon>
        <taxon>Geopseudomonas</taxon>
    </lineage>
</organism>
<dbReference type="RefSeq" id="WP_090215742.1">
    <property type="nucleotide sequence ID" value="NZ_LT629780.1"/>
</dbReference>
<dbReference type="Proteomes" id="UP000243063">
    <property type="component" value="Chromosome I"/>
</dbReference>
<dbReference type="OrthoDB" id="6986897at2"/>
<feature type="compositionally biased region" description="Basic and acidic residues" evidence="1">
    <location>
        <begin position="42"/>
        <end position="51"/>
    </location>
</feature>
<feature type="compositionally biased region" description="Polar residues" evidence="1">
    <location>
        <begin position="1"/>
        <end position="26"/>
    </location>
</feature>
<feature type="region of interest" description="Disordered" evidence="1">
    <location>
        <begin position="1"/>
        <end position="78"/>
    </location>
</feature>